<gene>
    <name evidence="3" type="ORF">SAMN05216179_1113</name>
</gene>
<dbReference type="OrthoDB" id="9786557at2"/>
<evidence type="ECO:0000259" key="2">
    <source>
        <dbReference type="Pfam" id="PF08327"/>
    </source>
</evidence>
<organism evidence="3 4">
    <name type="scientific">Gracilibacillus kekensis</name>
    <dbReference type="NCBI Taxonomy" id="1027249"/>
    <lineage>
        <taxon>Bacteria</taxon>
        <taxon>Bacillati</taxon>
        <taxon>Bacillota</taxon>
        <taxon>Bacilli</taxon>
        <taxon>Bacillales</taxon>
        <taxon>Bacillaceae</taxon>
        <taxon>Gracilibacillus</taxon>
    </lineage>
</organism>
<evidence type="ECO:0000256" key="1">
    <source>
        <dbReference type="ARBA" id="ARBA00006817"/>
    </source>
</evidence>
<proteinExistence type="inferred from homology"/>
<dbReference type="STRING" id="1027249.SAMN05216179_1113"/>
<dbReference type="EMBL" id="FRCZ01000001">
    <property type="protein sequence ID" value="SHM78902.1"/>
    <property type="molecule type" value="Genomic_DNA"/>
</dbReference>
<comment type="similarity">
    <text evidence="1">Belongs to the AHA1 family.</text>
</comment>
<dbReference type="CDD" id="cd08895">
    <property type="entry name" value="SRPBCC_CalC_Aha1-like_2"/>
    <property type="match status" value="1"/>
</dbReference>
<evidence type="ECO:0000313" key="4">
    <source>
        <dbReference type="Proteomes" id="UP000184184"/>
    </source>
</evidence>
<feature type="domain" description="Activator of Hsp90 ATPase homologue 1/2-like C-terminal" evidence="2">
    <location>
        <begin position="18"/>
        <end position="159"/>
    </location>
</feature>
<dbReference type="InterPro" id="IPR023393">
    <property type="entry name" value="START-like_dom_sf"/>
</dbReference>
<dbReference type="InterPro" id="IPR013538">
    <property type="entry name" value="ASHA1/2-like_C"/>
</dbReference>
<dbReference type="SUPFAM" id="SSF55961">
    <property type="entry name" value="Bet v1-like"/>
    <property type="match status" value="1"/>
</dbReference>
<keyword evidence="4" id="KW-1185">Reference proteome</keyword>
<reference evidence="3 4" key="1">
    <citation type="submission" date="2016-11" db="EMBL/GenBank/DDBJ databases">
        <authorList>
            <person name="Jaros S."/>
            <person name="Januszkiewicz K."/>
            <person name="Wedrychowicz H."/>
        </authorList>
    </citation>
    <scope>NUCLEOTIDE SEQUENCE [LARGE SCALE GENOMIC DNA]</scope>
    <source>
        <strain evidence="3 4">CGMCC 1.10681</strain>
    </source>
</reference>
<dbReference type="RefSeq" id="WP_073200357.1">
    <property type="nucleotide sequence ID" value="NZ_FRCZ01000001.1"/>
</dbReference>
<accession>A0A1M7LL24</accession>
<dbReference type="Proteomes" id="UP000184184">
    <property type="component" value="Unassembled WGS sequence"/>
</dbReference>
<name>A0A1M7LL24_9BACI</name>
<dbReference type="AlphaFoldDB" id="A0A1M7LL24"/>
<dbReference type="Gene3D" id="3.30.530.20">
    <property type="match status" value="1"/>
</dbReference>
<protein>
    <submittedName>
        <fullName evidence="3">Uncharacterized conserved protein YndB, AHSA1/START domain</fullName>
    </submittedName>
</protein>
<dbReference type="Pfam" id="PF08327">
    <property type="entry name" value="AHSA1"/>
    <property type="match status" value="1"/>
</dbReference>
<evidence type="ECO:0000313" key="3">
    <source>
        <dbReference type="EMBL" id="SHM78902.1"/>
    </source>
</evidence>
<sequence length="161" mass="18042">MNDKSNKPRIDSASRVIKASPQTIYKAFVDPNALVSWLPPKDMKGHIYEFDARDGGAYRMSLTYVDTDHSLQGKTSENTDIIKGKFLEFVPNKRVVQLIEFESEDPVYSGEMIMTWTLTAVPKGTKVSIDCKNVPEGIQKADHKVGLSSTLENLADYAERI</sequence>